<proteinExistence type="predicted"/>
<name>K3X981_GLOUD</name>
<reference evidence="1" key="3">
    <citation type="submission" date="2015-02" db="UniProtKB">
        <authorList>
            <consortium name="EnsemblProtists"/>
        </authorList>
    </citation>
    <scope>IDENTIFICATION</scope>
    <source>
        <strain evidence="1">DAOM BR144</strain>
    </source>
</reference>
<reference evidence="2" key="1">
    <citation type="journal article" date="2010" name="Genome Biol.">
        <title>Genome sequence of the necrotrophic plant pathogen Pythium ultimum reveals original pathogenicity mechanisms and effector repertoire.</title>
        <authorList>
            <person name="Levesque C.A."/>
            <person name="Brouwer H."/>
            <person name="Cano L."/>
            <person name="Hamilton J.P."/>
            <person name="Holt C."/>
            <person name="Huitema E."/>
            <person name="Raffaele S."/>
            <person name="Robideau G.P."/>
            <person name="Thines M."/>
            <person name="Win J."/>
            <person name="Zerillo M.M."/>
            <person name="Beakes G.W."/>
            <person name="Boore J.L."/>
            <person name="Busam D."/>
            <person name="Dumas B."/>
            <person name="Ferriera S."/>
            <person name="Fuerstenberg S.I."/>
            <person name="Gachon C.M."/>
            <person name="Gaulin E."/>
            <person name="Govers F."/>
            <person name="Grenville-Briggs L."/>
            <person name="Horner N."/>
            <person name="Hostetler J."/>
            <person name="Jiang R.H."/>
            <person name="Johnson J."/>
            <person name="Krajaejun T."/>
            <person name="Lin H."/>
            <person name="Meijer H.J."/>
            <person name="Moore B."/>
            <person name="Morris P."/>
            <person name="Phuntmart V."/>
            <person name="Puiu D."/>
            <person name="Shetty J."/>
            <person name="Stajich J.E."/>
            <person name="Tripathy S."/>
            <person name="Wawra S."/>
            <person name="van West P."/>
            <person name="Whitty B.R."/>
            <person name="Coutinho P.M."/>
            <person name="Henrissat B."/>
            <person name="Martin F."/>
            <person name="Thomas P.D."/>
            <person name="Tyler B.M."/>
            <person name="De Vries R.P."/>
            <person name="Kamoun S."/>
            <person name="Yandell M."/>
            <person name="Tisserat N."/>
            <person name="Buell C.R."/>
        </authorList>
    </citation>
    <scope>NUCLEOTIDE SEQUENCE</scope>
    <source>
        <strain evidence="2">DAOM:BR144</strain>
    </source>
</reference>
<dbReference type="EMBL" id="GL376614">
    <property type="status" value="NOT_ANNOTATED_CDS"/>
    <property type="molecule type" value="Genomic_DNA"/>
</dbReference>
<reference evidence="2" key="2">
    <citation type="submission" date="2010-04" db="EMBL/GenBank/DDBJ databases">
        <authorList>
            <person name="Buell R."/>
            <person name="Hamilton J."/>
            <person name="Hostetler J."/>
        </authorList>
    </citation>
    <scope>NUCLEOTIDE SEQUENCE [LARGE SCALE GENOMIC DNA]</scope>
    <source>
        <strain evidence="2">DAOM:BR144</strain>
    </source>
</reference>
<dbReference type="AlphaFoldDB" id="K3X981"/>
<dbReference type="InParanoid" id="K3X981"/>
<accession>K3X981</accession>
<keyword evidence="2" id="KW-1185">Reference proteome</keyword>
<evidence type="ECO:0000313" key="1">
    <source>
        <dbReference type="EnsemblProtists" id="PYU1_T013780"/>
    </source>
</evidence>
<dbReference type="HOGENOM" id="CLU_1819706_0_0_1"/>
<sequence length="142" mass="15491">MSENASPYPPSCTASIVAPKLTYPTFAFDLGNVKDSSGSGATMVPVTAPGVLDQAQEISPILADLIKASQMWTSSSPSWEDEVEEFKRGLFSADTSSNFALYCYFMASFDDPACTQLTDTNPHIDFSILDMPEMTYTPETKY</sequence>
<dbReference type="Proteomes" id="UP000019132">
    <property type="component" value="Unassembled WGS sequence"/>
</dbReference>
<dbReference type="VEuPathDB" id="FungiDB:PYU1_G013751"/>
<protein>
    <submittedName>
        <fullName evidence="1">Uncharacterized protein</fullName>
    </submittedName>
</protein>
<evidence type="ECO:0000313" key="2">
    <source>
        <dbReference type="Proteomes" id="UP000019132"/>
    </source>
</evidence>
<organism evidence="1 2">
    <name type="scientific">Globisporangium ultimum (strain ATCC 200006 / CBS 805.95 / DAOM BR144)</name>
    <name type="common">Pythium ultimum</name>
    <dbReference type="NCBI Taxonomy" id="431595"/>
    <lineage>
        <taxon>Eukaryota</taxon>
        <taxon>Sar</taxon>
        <taxon>Stramenopiles</taxon>
        <taxon>Oomycota</taxon>
        <taxon>Peronosporomycetes</taxon>
        <taxon>Pythiales</taxon>
        <taxon>Pythiaceae</taxon>
        <taxon>Globisporangium</taxon>
    </lineage>
</organism>
<dbReference type="EnsemblProtists" id="PYU1_T013780">
    <property type="protein sequence ID" value="PYU1_T013780"/>
    <property type="gene ID" value="PYU1_G013751"/>
</dbReference>